<reference evidence="3" key="1">
    <citation type="journal article" date="2012" name="Stand. Genomic Sci.">
        <title>Complete genome sequence of Halopiger xanaduensis type strain (SH-6(T)).</title>
        <authorList>
            <person name="Anderson I."/>
            <person name="Tindall B.J."/>
            <person name="Rohde M."/>
            <person name="Lucas S."/>
            <person name="Han J."/>
            <person name="Lapidus A."/>
            <person name="Cheng J.F."/>
            <person name="Goodwin L."/>
            <person name="Pitluck S."/>
            <person name="Peters L."/>
            <person name="Pati A."/>
            <person name="Mikhailova N."/>
            <person name="Pagani I."/>
            <person name="Teshima H."/>
            <person name="Han C."/>
            <person name="Tapia R."/>
            <person name="Land M."/>
            <person name="Woyke T."/>
            <person name="Klenk H.P."/>
            <person name="Kyrpides N."/>
            <person name="Ivanova N."/>
        </authorList>
    </citation>
    <scope>NUCLEOTIDE SEQUENCE [LARGE SCALE GENOMIC DNA]</scope>
    <source>
        <strain evidence="3">DSM 18323 / JCM 14033 / SH-6</strain>
        <plasmid evidence="3">Plasmid pHALXA03</plasmid>
    </source>
</reference>
<sequence length="178" mass="19936">MSTRNNSKESTMATTQTATTADAPTLPTDWTDAWPALERDDHDPQPLATNDPTPTTQRTLADYGGSDVVEPDRPSFPVDDRDHTEQASVFCYPTEWWDDADRLETLYHDRDLDIREISDLFGDDRGYEAVRSKLNETGVRDPDAEKTGADLLASLDPEDAGLSPMLEDDDADTRRRFA</sequence>
<dbReference type="KEGG" id="hxa:Halxa_0227"/>
<evidence type="ECO:0000313" key="3">
    <source>
        <dbReference type="Proteomes" id="UP000006794"/>
    </source>
</evidence>
<dbReference type="AlphaFoldDB" id="F8DEN0"/>
<geneLocation type="plasmid" evidence="2 3">
    <name>pHALXA03</name>
</geneLocation>
<dbReference type="EMBL" id="CP002842">
    <property type="protein sequence ID" value="AEH39467.1"/>
    <property type="molecule type" value="Genomic_DNA"/>
</dbReference>
<name>F8DEN0_HALXS</name>
<evidence type="ECO:0000313" key="2">
    <source>
        <dbReference type="EMBL" id="AEH39467.1"/>
    </source>
</evidence>
<evidence type="ECO:0000256" key="1">
    <source>
        <dbReference type="SAM" id="MobiDB-lite"/>
    </source>
</evidence>
<keyword evidence="3" id="KW-1185">Reference proteome</keyword>
<feature type="compositionally biased region" description="Basic and acidic residues" evidence="1">
    <location>
        <begin position="70"/>
        <end position="83"/>
    </location>
</feature>
<feature type="compositionally biased region" description="Low complexity" evidence="1">
    <location>
        <begin position="11"/>
        <end position="33"/>
    </location>
</feature>
<organism evidence="2 3">
    <name type="scientific">Halopiger xanaduensis (strain DSM 18323 / JCM 14033 / SH-6)</name>
    <dbReference type="NCBI Taxonomy" id="797210"/>
    <lineage>
        <taxon>Archaea</taxon>
        <taxon>Methanobacteriati</taxon>
        <taxon>Methanobacteriota</taxon>
        <taxon>Stenosarchaea group</taxon>
        <taxon>Halobacteria</taxon>
        <taxon>Halobacteriales</taxon>
        <taxon>Natrialbaceae</taxon>
        <taxon>Halopiger</taxon>
    </lineage>
</organism>
<feature type="region of interest" description="Disordered" evidence="1">
    <location>
        <begin position="136"/>
        <end position="178"/>
    </location>
</feature>
<protein>
    <submittedName>
        <fullName evidence="2">Uncharacterized protein</fullName>
    </submittedName>
</protein>
<gene>
    <name evidence="2" type="ordered locus">Halxa_0227</name>
</gene>
<feature type="region of interest" description="Disordered" evidence="1">
    <location>
        <begin position="1"/>
        <end position="83"/>
    </location>
</feature>
<dbReference type="Proteomes" id="UP000006794">
    <property type="component" value="Plasmid pHALXA03"/>
</dbReference>
<feature type="compositionally biased region" description="Basic and acidic residues" evidence="1">
    <location>
        <begin position="136"/>
        <end position="148"/>
    </location>
</feature>
<proteinExistence type="predicted"/>
<accession>F8DEN0</accession>
<feature type="compositionally biased region" description="Polar residues" evidence="1">
    <location>
        <begin position="1"/>
        <end position="10"/>
    </location>
</feature>
<keyword evidence="2" id="KW-0614">Plasmid</keyword>
<dbReference type="HOGENOM" id="CLU_1507361_0_0_2"/>
<feature type="compositionally biased region" description="Polar residues" evidence="1">
    <location>
        <begin position="47"/>
        <end position="59"/>
    </location>
</feature>